<sequence>MADYYDYMQRMLAIRAFRRRRTFRERIDPIQQYDDIDFLERYQFTKNSVVKIFDIVKNDLTYMTARNNPVSPMLQVLAALRYYATGSFQLVTGDLAGMHKSTISRVVVLILYLSTDFTIYAKY</sequence>
<proteinExistence type="predicted"/>
<evidence type="ECO:0000313" key="1">
    <source>
        <dbReference type="EMBL" id="KAJ8321419.1"/>
    </source>
</evidence>
<organism evidence="1 2">
    <name type="scientific">Tegillarca granosa</name>
    <name type="common">Malaysian cockle</name>
    <name type="synonym">Anadara granosa</name>
    <dbReference type="NCBI Taxonomy" id="220873"/>
    <lineage>
        <taxon>Eukaryota</taxon>
        <taxon>Metazoa</taxon>
        <taxon>Spiralia</taxon>
        <taxon>Lophotrochozoa</taxon>
        <taxon>Mollusca</taxon>
        <taxon>Bivalvia</taxon>
        <taxon>Autobranchia</taxon>
        <taxon>Pteriomorphia</taxon>
        <taxon>Arcoida</taxon>
        <taxon>Arcoidea</taxon>
        <taxon>Arcidae</taxon>
        <taxon>Tegillarca</taxon>
    </lineage>
</organism>
<evidence type="ECO:0008006" key="3">
    <source>
        <dbReference type="Google" id="ProtNLM"/>
    </source>
</evidence>
<protein>
    <recommendedName>
        <fullName evidence="3">Nuclease HARBI1</fullName>
    </recommendedName>
</protein>
<dbReference type="EMBL" id="JARBDR010000086">
    <property type="protein sequence ID" value="KAJ8321419.1"/>
    <property type="molecule type" value="Genomic_DNA"/>
</dbReference>
<evidence type="ECO:0000313" key="2">
    <source>
        <dbReference type="Proteomes" id="UP001217089"/>
    </source>
</evidence>
<gene>
    <name evidence="1" type="ORF">KUTeg_001027</name>
</gene>
<dbReference type="Proteomes" id="UP001217089">
    <property type="component" value="Unassembled WGS sequence"/>
</dbReference>
<reference evidence="1 2" key="1">
    <citation type="submission" date="2022-12" db="EMBL/GenBank/DDBJ databases">
        <title>Chromosome-level genome of Tegillarca granosa.</title>
        <authorList>
            <person name="Kim J."/>
        </authorList>
    </citation>
    <scope>NUCLEOTIDE SEQUENCE [LARGE SCALE GENOMIC DNA]</scope>
    <source>
        <strain evidence="1">Teg-2019</strain>
        <tissue evidence="1">Adductor muscle</tissue>
    </source>
</reference>
<name>A0ABQ9FW40_TEGGR</name>
<accession>A0ABQ9FW40</accession>
<comment type="caution">
    <text evidence="1">The sequence shown here is derived from an EMBL/GenBank/DDBJ whole genome shotgun (WGS) entry which is preliminary data.</text>
</comment>
<keyword evidence="2" id="KW-1185">Reference proteome</keyword>